<dbReference type="InterPro" id="IPR016139">
    <property type="entry name" value="Ribosome_inactivat_prot_sub2"/>
</dbReference>
<feature type="signal peptide" evidence="9">
    <location>
        <begin position="1"/>
        <end position="20"/>
    </location>
</feature>
<dbReference type="GeneID" id="111023561"/>
<dbReference type="KEGG" id="mcha:111023561"/>
<dbReference type="PANTHER" id="PTHR33453:SF34">
    <property type="entry name" value="RIBOSOME-INACTIVATING PROTEIN"/>
    <property type="match status" value="1"/>
</dbReference>
<evidence type="ECO:0000256" key="1">
    <source>
        <dbReference type="ARBA" id="ARBA00000237"/>
    </source>
</evidence>
<keyword evidence="4 8" id="KW-0800">Toxin</keyword>
<evidence type="ECO:0000256" key="4">
    <source>
        <dbReference type="ARBA" id="ARBA00022656"/>
    </source>
</evidence>
<evidence type="ECO:0000256" key="3">
    <source>
        <dbReference type="ARBA" id="ARBA00012001"/>
    </source>
</evidence>
<gene>
    <name evidence="11" type="primary">LOC111023561</name>
</gene>
<keyword evidence="9" id="KW-0732">Signal</keyword>
<dbReference type="RefSeq" id="XP_022156715.1">
    <property type="nucleotide sequence ID" value="XM_022301023.1"/>
</dbReference>
<organism evidence="10 11">
    <name type="scientific">Momordica charantia</name>
    <name type="common">Bitter gourd</name>
    <name type="synonym">Balsam pear</name>
    <dbReference type="NCBI Taxonomy" id="3673"/>
    <lineage>
        <taxon>Eukaryota</taxon>
        <taxon>Viridiplantae</taxon>
        <taxon>Streptophyta</taxon>
        <taxon>Embryophyta</taxon>
        <taxon>Tracheophyta</taxon>
        <taxon>Spermatophyta</taxon>
        <taxon>Magnoliopsida</taxon>
        <taxon>eudicotyledons</taxon>
        <taxon>Gunneridae</taxon>
        <taxon>Pentapetalae</taxon>
        <taxon>rosids</taxon>
        <taxon>fabids</taxon>
        <taxon>Cucurbitales</taxon>
        <taxon>Cucurbitaceae</taxon>
        <taxon>Momordiceae</taxon>
        <taxon>Momordica</taxon>
    </lineage>
</organism>
<comment type="similarity">
    <text evidence="2">Belongs to the ribosome-inactivating protein family. Type 1 RIP subfamily.</text>
</comment>
<evidence type="ECO:0000256" key="2">
    <source>
        <dbReference type="ARBA" id="ARBA00008544"/>
    </source>
</evidence>
<dbReference type="OrthoDB" id="1704365at2759"/>
<dbReference type="InterPro" id="IPR001574">
    <property type="entry name" value="Ribosome_inactivat_prot"/>
</dbReference>
<dbReference type="Gene3D" id="3.40.420.10">
    <property type="entry name" value="Ricin (A subunit), domain 1"/>
    <property type="match status" value="1"/>
</dbReference>
<dbReference type="Pfam" id="PF00161">
    <property type="entry name" value="RIP"/>
    <property type="match status" value="1"/>
</dbReference>
<dbReference type="GO" id="GO:0090729">
    <property type="term" value="F:toxin activity"/>
    <property type="evidence" value="ECO:0007669"/>
    <property type="project" value="UniProtKB-KW"/>
</dbReference>
<dbReference type="InterPro" id="IPR017988">
    <property type="entry name" value="Ribosome_inactivat_prot_CS"/>
</dbReference>
<dbReference type="AlphaFoldDB" id="A0A6J1DR40"/>
<sequence length="291" mass="32022">MRKLTTLSLLLAILLGPLSAEGDVSFQLSGANKKSYTNFIKQLRDAVPTTTTVCKIPVLPSTASGPKSFTFVHLTNYADQTVVVAINITNVYIVAYHIDHVSYFFDDASPEAYKVLFEGTDRKTLPYSSNYDKLQSIVGKKRDLIELGLPALSSAITNLVYYEYKSTAAALLVLIQSVAEAARYKYIEQEISTHVDDKFKPDQAIISLENNWGALSKQIQIAAKGNGQFEKPVELINPNNTPFSVTNVSSLVVTSNIKLLLYFKLAAANHDDQDKTVGKPFNNGGENFITV</sequence>
<dbReference type="Gene3D" id="4.10.470.10">
    <property type="entry name" value="Ricin (A Subunit), domain 2"/>
    <property type="match status" value="1"/>
</dbReference>
<evidence type="ECO:0000313" key="10">
    <source>
        <dbReference type="Proteomes" id="UP000504603"/>
    </source>
</evidence>
<dbReference type="InterPro" id="IPR036041">
    <property type="entry name" value="Ribosome-inact_prot_sf"/>
</dbReference>
<evidence type="ECO:0000256" key="7">
    <source>
        <dbReference type="ARBA" id="ARBA00023193"/>
    </source>
</evidence>
<dbReference type="InterPro" id="IPR016138">
    <property type="entry name" value="Ribosome_inactivat_prot_sub1"/>
</dbReference>
<keyword evidence="7 8" id="KW-0652">Protein synthesis inhibitor</keyword>
<reference evidence="11" key="1">
    <citation type="submission" date="2025-08" db="UniProtKB">
        <authorList>
            <consortium name="RefSeq"/>
        </authorList>
    </citation>
    <scope>IDENTIFICATION</scope>
    <source>
        <strain evidence="11">OHB3-1</strain>
    </source>
</reference>
<dbReference type="PROSITE" id="PS00275">
    <property type="entry name" value="SHIGA_RICIN"/>
    <property type="match status" value="1"/>
</dbReference>
<dbReference type="GO" id="GO:0006952">
    <property type="term" value="P:defense response"/>
    <property type="evidence" value="ECO:0007669"/>
    <property type="project" value="UniProtKB-KW"/>
</dbReference>
<comment type="catalytic activity">
    <reaction evidence="1 8">
        <text>Endohydrolysis of the N-glycosidic bond at one specific adenosine on the 28S rRNA.</text>
        <dbReference type="EC" id="3.2.2.22"/>
    </reaction>
</comment>
<protein>
    <recommendedName>
        <fullName evidence="3 8">rRNA N-glycosylase</fullName>
        <ecNumber evidence="3 8">3.2.2.22</ecNumber>
    </recommendedName>
</protein>
<dbReference type="Proteomes" id="UP000504603">
    <property type="component" value="Unplaced"/>
</dbReference>
<dbReference type="InterPro" id="IPR017989">
    <property type="entry name" value="Ribosome_inactivat_1/2"/>
</dbReference>
<keyword evidence="6 8" id="KW-0611">Plant defense</keyword>
<dbReference type="GO" id="GO:0017148">
    <property type="term" value="P:negative regulation of translation"/>
    <property type="evidence" value="ECO:0007669"/>
    <property type="project" value="UniProtKB-KW"/>
</dbReference>
<keyword evidence="10" id="KW-1185">Reference proteome</keyword>
<feature type="chain" id="PRO_5026960668" description="rRNA N-glycosylase" evidence="9">
    <location>
        <begin position="21"/>
        <end position="291"/>
    </location>
</feature>
<dbReference type="PRINTS" id="PR00396">
    <property type="entry name" value="SHIGARICIN"/>
</dbReference>
<dbReference type="EC" id="3.2.2.22" evidence="3 8"/>
<name>A0A6J1DR40_MOMCH</name>
<evidence type="ECO:0000256" key="5">
    <source>
        <dbReference type="ARBA" id="ARBA00022801"/>
    </source>
</evidence>
<dbReference type="SUPFAM" id="SSF56371">
    <property type="entry name" value="Ribosome inactivating proteins (RIP)"/>
    <property type="match status" value="1"/>
</dbReference>
<dbReference type="GO" id="GO:0030598">
    <property type="term" value="F:rRNA N-glycosylase activity"/>
    <property type="evidence" value="ECO:0007669"/>
    <property type="project" value="UniProtKB-EC"/>
</dbReference>
<proteinExistence type="inferred from homology"/>
<keyword evidence="5 8" id="KW-0378">Hydrolase</keyword>
<evidence type="ECO:0000256" key="8">
    <source>
        <dbReference type="RuleBase" id="RU004915"/>
    </source>
</evidence>
<evidence type="ECO:0000313" key="11">
    <source>
        <dbReference type="RefSeq" id="XP_022156715.1"/>
    </source>
</evidence>
<evidence type="ECO:0000256" key="6">
    <source>
        <dbReference type="ARBA" id="ARBA00022821"/>
    </source>
</evidence>
<accession>A0A6J1DR40</accession>
<dbReference type="PANTHER" id="PTHR33453">
    <property type="match status" value="1"/>
</dbReference>
<evidence type="ECO:0000256" key="9">
    <source>
        <dbReference type="SAM" id="SignalP"/>
    </source>
</evidence>